<dbReference type="AlphaFoldDB" id="A0AAD7ZEY1"/>
<dbReference type="EMBL" id="JASPKZ010008424">
    <property type="protein sequence ID" value="KAJ9579425.1"/>
    <property type="molecule type" value="Genomic_DNA"/>
</dbReference>
<evidence type="ECO:0000313" key="2">
    <source>
        <dbReference type="Proteomes" id="UP001233999"/>
    </source>
</evidence>
<accession>A0AAD7ZEY1</accession>
<name>A0AAD7ZEY1_DIPPU</name>
<dbReference type="Proteomes" id="UP001233999">
    <property type="component" value="Unassembled WGS sequence"/>
</dbReference>
<reference evidence="1" key="2">
    <citation type="submission" date="2023-05" db="EMBL/GenBank/DDBJ databases">
        <authorList>
            <person name="Fouks B."/>
        </authorList>
    </citation>
    <scope>NUCLEOTIDE SEQUENCE</scope>
    <source>
        <strain evidence="1">Stay&amp;Tobe</strain>
        <tissue evidence="1">Testes</tissue>
    </source>
</reference>
<sequence>KDLTPVTVILDGWIQILLSNIYKHYRYLEFRIFHPKNTGNIFHTRTTNTTITNWILSDVEYLEVLTKSSVT</sequence>
<protein>
    <submittedName>
        <fullName evidence="1">Uncharacterized protein</fullName>
    </submittedName>
</protein>
<proteinExistence type="predicted"/>
<organism evidence="1 2">
    <name type="scientific">Diploptera punctata</name>
    <name type="common">Pacific beetle cockroach</name>
    <dbReference type="NCBI Taxonomy" id="6984"/>
    <lineage>
        <taxon>Eukaryota</taxon>
        <taxon>Metazoa</taxon>
        <taxon>Ecdysozoa</taxon>
        <taxon>Arthropoda</taxon>
        <taxon>Hexapoda</taxon>
        <taxon>Insecta</taxon>
        <taxon>Pterygota</taxon>
        <taxon>Neoptera</taxon>
        <taxon>Polyneoptera</taxon>
        <taxon>Dictyoptera</taxon>
        <taxon>Blattodea</taxon>
        <taxon>Blaberoidea</taxon>
        <taxon>Blaberidae</taxon>
        <taxon>Diplopterinae</taxon>
        <taxon>Diploptera</taxon>
    </lineage>
</organism>
<gene>
    <name evidence="1" type="ORF">L9F63_024465</name>
</gene>
<reference evidence="1" key="1">
    <citation type="journal article" date="2023" name="IScience">
        <title>Live-bearing cockroach genome reveals convergent evolutionary mechanisms linked to viviparity in insects and beyond.</title>
        <authorList>
            <person name="Fouks B."/>
            <person name="Harrison M.C."/>
            <person name="Mikhailova A.A."/>
            <person name="Marchal E."/>
            <person name="English S."/>
            <person name="Carruthers M."/>
            <person name="Jennings E.C."/>
            <person name="Chiamaka E.L."/>
            <person name="Frigard R.A."/>
            <person name="Pippel M."/>
            <person name="Attardo G.M."/>
            <person name="Benoit J.B."/>
            <person name="Bornberg-Bauer E."/>
            <person name="Tobe S.S."/>
        </authorList>
    </citation>
    <scope>NUCLEOTIDE SEQUENCE</scope>
    <source>
        <strain evidence="1">Stay&amp;Tobe</strain>
    </source>
</reference>
<feature type="non-terminal residue" evidence="1">
    <location>
        <position position="1"/>
    </location>
</feature>
<evidence type="ECO:0000313" key="1">
    <source>
        <dbReference type="EMBL" id="KAJ9579425.1"/>
    </source>
</evidence>
<keyword evidence="2" id="KW-1185">Reference proteome</keyword>
<feature type="non-terminal residue" evidence="1">
    <location>
        <position position="71"/>
    </location>
</feature>
<comment type="caution">
    <text evidence="1">The sequence shown here is derived from an EMBL/GenBank/DDBJ whole genome shotgun (WGS) entry which is preliminary data.</text>
</comment>